<organism evidence="2">
    <name type="scientific">Tetraselmis sp. GSL018</name>
    <dbReference type="NCBI Taxonomy" id="582737"/>
    <lineage>
        <taxon>Eukaryota</taxon>
        <taxon>Viridiplantae</taxon>
        <taxon>Chlorophyta</taxon>
        <taxon>core chlorophytes</taxon>
        <taxon>Chlorodendrophyceae</taxon>
        <taxon>Chlorodendrales</taxon>
        <taxon>Chlorodendraceae</taxon>
        <taxon>Tetraselmis</taxon>
    </lineage>
</organism>
<evidence type="ECO:0000256" key="1">
    <source>
        <dbReference type="SAM" id="MobiDB-lite"/>
    </source>
</evidence>
<dbReference type="AlphaFoldDB" id="A0A061QNZ4"/>
<feature type="non-terminal residue" evidence="2">
    <location>
        <position position="75"/>
    </location>
</feature>
<reference evidence="2" key="1">
    <citation type="submission" date="2014-05" db="EMBL/GenBank/DDBJ databases">
        <title>The transcriptome of the halophilic microalga Tetraselmis sp. GSL018 isolated from the Great Salt Lake, Utah.</title>
        <authorList>
            <person name="Jinkerson R.E."/>
            <person name="D'Adamo S."/>
            <person name="Posewitz M.C."/>
        </authorList>
    </citation>
    <scope>NUCLEOTIDE SEQUENCE</scope>
    <source>
        <strain evidence="2">GSL018</strain>
    </source>
</reference>
<gene>
    <name evidence="2" type="ORF">TSPGSL018_29780</name>
</gene>
<feature type="non-terminal residue" evidence="2">
    <location>
        <position position="1"/>
    </location>
</feature>
<protein>
    <submittedName>
        <fullName evidence="2">Uncharacterized protein</fullName>
    </submittedName>
</protein>
<accession>A0A061QNZ4</accession>
<feature type="region of interest" description="Disordered" evidence="1">
    <location>
        <begin position="1"/>
        <end position="75"/>
    </location>
</feature>
<sequence length="75" mass="8036">GDDLRWQREHGAARESRGTGQALELRRSQSPKPHRAPRRPTGENHMGGRQCGMEGGSRGIGAAGPLPASSRCQCC</sequence>
<dbReference type="EMBL" id="GBEZ01027169">
    <property type="protein sequence ID" value="JAC60109.1"/>
    <property type="molecule type" value="Transcribed_RNA"/>
</dbReference>
<feature type="compositionally biased region" description="Basic and acidic residues" evidence="1">
    <location>
        <begin position="1"/>
        <end position="17"/>
    </location>
</feature>
<evidence type="ECO:0000313" key="2">
    <source>
        <dbReference type="EMBL" id="JAC60109.1"/>
    </source>
</evidence>
<feature type="compositionally biased region" description="Gly residues" evidence="1">
    <location>
        <begin position="49"/>
        <end position="62"/>
    </location>
</feature>
<name>A0A061QNZ4_9CHLO</name>
<proteinExistence type="predicted"/>